<dbReference type="InterPro" id="IPR025159">
    <property type="entry name" value="AbiEi_N"/>
</dbReference>
<evidence type="ECO:0000313" key="2">
    <source>
        <dbReference type="EMBL" id="MFD1845798.1"/>
    </source>
</evidence>
<reference evidence="3" key="1">
    <citation type="journal article" date="2019" name="Int. J. Syst. Evol. Microbiol.">
        <title>The Global Catalogue of Microorganisms (GCM) 10K type strain sequencing project: providing services to taxonomists for standard genome sequencing and annotation.</title>
        <authorList>
            <consortium name="The Broad Institute Genomics Platform"/>
            <consortium name="The Broad Institute Genome Sequencing Center for Infectious Disease"/>
            <person name="Wu L."/>
            <person name="Ma J."/>
        </authorList>
    </citation>
    <scope>NUCLEOTIDE SEQUENCE [LARGE SCALE GENOMIC DNA]</scope>
    <source>
        <strain evidence="3">JCM 11496</strain>
    </source>
</reference>
<dbReference type="Pfam" id="PF13338">
    <property type="entry name" value="AbiEi_4"/>
    <property type="match status" value="1"/>
</dbReference>
<gene>
    <name evidence="2" type="ORF">ACFSFX_04220</name>
</gene>
<protein>
    <submittedName>
        <fullName evidence="2">Type IV toxin-antitoxin system AbiEi family antitoxin domain-containing protein</fullName>
    </submittedName>
</protein>
<comment type="caution">
    <text evidence="2">The sequence shown here is derived from an EMBL/GenBank/DDBJ whole genome shotgun (WGS) entry which is preliminary data.</text>
</comment>
<dbReference type="RefSeq" id="WP_343878007.1">
    <property type="nucleotide sequence ID" value="NZ_BAAAIJ010000009.1"/>
</dbReference>
<accession>A0ABW4Q513</accession>
<sequence length="313" mass="35302">MTSLDWLNRKALWLTRDLAAQGLTTANINALVRRGQLVRVRRGCYQGAGRWNKLTSAQQEVLRVYAHRAIGASLGNESPVYSHTSAARLHGLFLLDPDPLIHITQPSSVSPTSHAQDVRKHQGRLATAEVGLRSGILVTTLERTAVDCSRIFQYRQALITTEHALRLGADREQMRQIVAELVNHQGVGGARRVLANASQLSESPGETLTLHALRSFGIPMPEQQVCIPTRLGDYRLDFAWWELQAALEFDGRAKYFNYEPTAKVLFEERRREKALTELGWTILRIEWADLFKEAELKERILAHLRRAGSRRAA</sequence>
<dbReference type="Proteomes" id="UP001597307">
    <property type="component" value="Unassembled WGS sequence"/>
</dbReference>
<dbReference type="SUPFAM" id="SSF52980">
    <property type="entry name" value="Restriction endonuclease-like"/>
    <property type="match status" value="1"/>
</dbReference>
<dbReference type="InterPro" id="IPR011335">
    <property type="entry name" value="Restrct_endonuc-II-like"/>
</dbReference>
<organism evidence="2 3">
    <name type="scientific">Arthrobacter flavus</name>
    <dbReference type="NCBI Taxonomy" id="95172"/>
    <lineage>
        <taxon>Bacteria</taxon>
        <taxon>Bacillati</taxon>
        <taxon>Actinomycetota</taxon>
        <taxon>Actinomycetes</taxon>
        <taxon>Micrococcales</taxon>
        <taxon>Micrococcaceae</taxon>
        <taxon>Arthrobacter</taxon>
    </lineage>
</organism>
<name>A0ABW4Q513_9MICC</name>
<keyword evidence="3" id="KW-1185">Reference proteome</keyword>
<dbReference type="Gene3D" id="3.40.960.10">
    <property type="entry name" value="VSR Endonuclease"/>
    <property type="match status" value="1"/>
</dbReference>
<evidence type="ECO:0000259" key="1">
    <source>
        <dbReference type="Pfam" id="PF13338"/>
    </source>
</evidence>
<proteinExistence type="predicted"/>
<feature type="domain" description="AbiEi antitoxin N-terminal" evidence="1">
    <location>
        <begin position="15"/>
        <end position="46"/>
    </location>
</feature>
<dbReference type="EMBL" id="JBHUGA010000009">
    <property type="protein sequence ID" value="MFD1845798.1"/>
    <property type="molecule type" value="Genomic_DNA"/>
</dbReference>
<evidence type="ECO:0000313" key="3">
    <source>
        <dbReference type="Proteomes" id="UP001597307"/>
    </source>
</evidence>